<comment type="caution">
    <text evidence="1">The sequence shown here is derived from an EMBL/GenBank/DDBJ whole genome shotgun (WGS) entry which is preliminary data.</text>
</comment>
<organism evidence="1 2">
    <name type="scientific">Thalassiosira oceanica</name>
    <name type="common">Marine diatom</name>
    <dbReference type="NCBI Taxonomy" id="159749"/>
    <lineage>
        <taxon>Eukaryota</taxon>
        <taxon>Sar</taxon>
        <taxon>Stramenopiles</taxon>
        <taxon>Ochrophyta</taxon>
        <taxon>Bacillariophyta</taxon>
        <taxon>Coscinodiscophyceae</taxon>
        <taxon>Thalassiosirophycidae</taxon>
        <taxon>Thalassiosirales</taxon>
        <taxon>Thalassiosiraceae</taxon>
        <taxon>Thalassiosira</taxon>
    </lineage>
</organism>
<sequence length="127" mass="14201">MIIVNSTAMLGNNRIPVYYLEVGDITSVTWRENTSPPGDDRFTLHHTIRSAESCPGLSATQNSSYDHDSFYYLEFPAPDWVFALSCFGLVISQPDFESLCPKHATQAQHIMIIPPVDGLPVEFHPMS</sequence>
<gene>
    <name evidence="1" type="ORF">THAOC_10813</name>
</gene>
<keyword evidence="2" id="KW-1185">Reference proteome</keyword>
<dbReference type="EMBL" id="AGNL01012149">
    <property type="protein sequence ID" value="EJK68054.1"/>
    <property type="molecule type" value="Genomic_DNA"/>
</dbReference>
<reference evidence="1 2" key="1">
    <citation type="journal article" date="2012" name="Genome Biol.">
        <title>Genome and low-iron response of an oceanic diatom adapted to chronic iron limitation.</title>
        <authorList>
            <person name="Lommer M."/>
            <person name="Specht M."/>
            <person name="Roy A.S."/>
            <person name="Kraemer L."/>
            <person name="Andreson R."/>
            <person name="Gutowska M.A."/>
            <person name="Wolf J."/>
            <person name="Bergner S.V."/>
            <person name="Schilhabel M.B."/>
            <person name="Klostermeier U.C."/>
            <person name="Beiko R.G."/>
            <person name="Rosenstiel P."/>
            <person name="Hippler M."/>
            <person name="Laroche J."/>
        </authorList>
    </citation>
    <scope>NUCLEOTIDE SEQUENCE [LARGE SCALE GENOMIC DNA]</scope>
    <source>
        <strain evidence="1 2">CCMP1005</strain>
    </source>
</reference>
<accession>K0SSV8</accession>
<dbReference type="Proteomes" id="UP000266841">
    <property type="component" value="Unassembled WGS sequence"/>
</dbReference>
<name>K0SSV8_THAOC</name>
<proteinExistence type="predicted"/>
<evidence type="ECO:0000313" key="1">
    <source>
        <dbReference type="EMBL" id="EJK68054.1"/>
    </source>
</evidence>
<evidence type="ECO:0000313" key="2">
    <source>
        <dbReference type="Proteomes" id="UP000266841"/>
    </source>
</evidence>
<protein>
    <submittedName>
        <fullName evidence="1">Uncharacterized protein</fullName>
    </submittedName>
</protein>
<dbReference type="AlphaFoldDB" id="K0SSV8"/>